<dbReference type="Proteomes" id="UP000575068">
    <property type="component" value="Unassembled WGS sequence"/>
</dbReference>
<organism evidence="2 3">
    <name type="scientific">Rhizorhapis suberifaciens</name>
    <name type="common">corky root of lettuce</name>
    <dbReference type="NCBI Taxonomy" id="13656"/>
    <lineage>
        <taxon>Bacteria</taxon>
        <taxon>Pseudomonadati</taxon>
        <taxon>Pseudomonadota</taxon>
        <taxon>Alphaproteobacteria</taxon>
        <taxon>Sphingomonadales</taxon>
        <taxon>Sphingomonadaceae</taxon>
        <taxon>Rhizorhapis</taxon>
    </lineage>
</organism>
<name>A0A840HR09_9SPHN</name>
<comment type="caution">
    <text evidence="2">The sequence shown here is derived from an EMBL/GenBank/DDBJ whole genome shotgun (WGS) entry which is preliminary data.</text>
</comment>
<evidence type="ECO:0000313" key="2">
    <source>
        <dbReference type="EMBL" id="MBB4640067.1"/>
    </source>
</evidence>
<feature type="transmembrane region" description="Helical" evidence="1">
    <location>
        <begin position="6"/>
        <end position="24"/>
    </location>
</feature>
<proteinExistence type="predicted"/>
<reference evidence="2 3" key="1">
    <citation type="submission" date="2020-08" db="EMBL/GenBank/DDBJ databases">
        <title>Genomic Encyclopedia of Type Strains, Phase IV (KMG-IV): sequencing the most valuable type-strain genomes for metagenomic binning, comparative biology and taxonomic classification.</title>
        <authorList>
            <person name="Goeker M."/>
        </authorList>
    </citation>
    <scope>NUCLEOTIDE SEQUENCE [LARGE SCALE GENOMIC DNA]</scope>
    <source>
        <strain evidence="2 3">DSM 7465</strain>
    </source>
</reference>
<gene>
    <name evidence="2" type="ORF">HNQ99_000347</name>
</gene>
<protein>
    <recommendedName>
        <fullName evidence="4">PRC-barrel protein</fullName>
    </recommendedName>
</protein>
<sequence>MDGFFGWYASLTGMLAAIVIASNLGRRITGWAFVLFATSSVAWIIAGMRDGEQALLWQNIVLLLTNFFGIYRWLILKERPKVPA</sequence>
<keyword evidence="1" id="KW-0812">Transmembrane</keyword>
<evidence type="ECO:0000313" key="3">
    <source>
        <dbReference type="Proteomes" id="UP000575068"/>
    </source>
</evidence>
<feature type="transmembrane region" description="Helical" evidence="1">
    <location>
        <begin position="54"/>
        <end position="74"/>
    </location>
</feature>
<dbReference type="RefSeq" id="WP_184473904.1">
    <property type="nucleotide sequence ID" value="NZ_JACHOV010000001.1"/>
</dbReference>
<accession>A0A840HR09</accession>
<feature type="transmembrane region" description="Helical" evidence="1">
    <location>
        <begin position="31"/>
        <end position="48"/>
    </location>
</feature>
<dbReference type="EMBL" id="JACHOV010000001">
    <property type="protein sequence ID" value="MBB4640067.1"/>
    <property type="molecule type" value="Genomic_DNA"/>
</dbReference>
<keyword evidence="1" id="KW-0472">Membrane</keyword>
<evidence type="ECO:0000256" key="1">
    <source>
        <dbReference type="SAM" id="Phobius"/>
    </source>
</evidence>
<keyword evidence="3" id="KW-1185">Reference proteome</keyword>
<keyword evidence="1" id="KW-1133">Transmembrane helix</keyword>
<evidence type="ECO:0008006" key="4">
    <source>
        <dbReference type="Google" id="ProtNLM"/>
    </source>
</evidence>
<dbReference type="AlphaFoldDB" id="A0A840HR09"/>